<dbReference type="AlphaFoldDB" id="A0A8S9MAR6"/>
<accession>A0A8S9MAR6</accession>
<sequence>MNKRRRRESPGDDISQLNHIPLDLALEILSRLPAKLLVRSHYVSKLWSSFITLPSFIHSFTCRSTSRSPTLMVTLSSESEKYVLFFPTHQNPNGSTYSPLQLRNNKLRLAIFAIQ</sequence>
<gene>
    <name evidence="2" type="ORF">F2Q70_00012648</name>
</gene>
<dbReference type="EMBL" id="QGKY02000089">
    <property type="protein sequence ID" value="KAF2615011.1"/>
    <property type="molecule type" value="Genomic_DNA"/>
</dbReference>
<dbReference type="Pfam" id="PF00646">
    <property type="entry name" value="F-box"/>
    <property type="match status" value="1"/>
</dbReference>
<dbReference type="Gene3D" id="1.20.1280.50">
    <property type="match status" value="1"/>
</dbReference>
<dbReference type="InterPro" id="IPR036047">
    <property type="entry name" value="F-box-like_dom_sf"/>
</dbReference>
<dbReference type="SUPFAM" id="SSF81383">
    <property type="entry name" value="F-box domain"/>
    <property type="match status" value="1"/>
</dbReference>
<name>A0A8S9MAR6_BRACR</name>
<dbReference type="InterPro" id="IPR001810">
    <property type="entry name" value="F-box_dom"/>
</dbReference>
<proteinExistence type="predicted"/>
<protein>
    <recommendedName>
        <fullName evidence="1">F-box domain-containing protein</fullName>
    </recommendedName>
</protein>
<comment type="caution">
    <text evidence="2">The sequence shown here is derived from an EMBL/GenBank/DDBJ whole genome shotgun (WGS) entry which is preliminary data.</text>
</comment>
<organism evidence="2">
    <name type="scientific">Brassica cretica</name>
    <name type="common">Mustard</name>
    <dbReference type="NCBI Taxonomy" id="69181"/>
    <lineage>
        <taxon>Eukaryota</taxon>
        <taxon>Viridiplantae</taxon>
        <taxon>Streptophyta</taxon>
        <taxon>Embryophyta</taxon>
        <taxon>Tracheophyta</taxon>
        <taxon>Spermatophyta</taxon>
        <taxon>Magnoliopsida</taxon>
        <taxon>eudicotyledons</taxon>
        <taxon>Gunneridae</taxon>
        <taxon>Pentapetalae</taxon>
        <taxon>rosids</taxon>
        <taxon>malvids</taxon>
        <taxon>Brassicales</taxon>
        <taxon>Brassicaceae</taxon>
        <taxon>Brassiceae</taxon>
        <taxon>Brassica</taxon>
    </lineage>
</organism>
<dbReference type="PANTHER" id="PTHR31111:SF85">
    <property type="entry name" value="F-BOX DOMAIN-CONTAINING PROTEIN"/>
    <property type="match status" value="1"/>
</dbReference>
<reference evidence="2" key="1">
    <citation type="submission" date="2019-12" db="EMBL/GenBank/DDBJ databases">
        <title>Genome sequencing and annotation of Brassica cretica.</title>
        <authorList>
            <person name="Studholme D.J."/>
            <person name="Sarris P.F."/>
        </authorList>
    </citation>
    <scope>NUCLEOTIDE SEQUENCE</scope>
    <source>
        <strain evidence="2">PFS-102/07</strain>
        <tissue evidence="2">Leaf</tissue>
    </source>
</reference>
<evidence type="ECO:0000313" key="2">
    <source>
        <dbReference type="EMBL" id="KAF2615011.1"/>
    </source>
</evidence>
<evidence type="ECO:0000259" key="1">
    <source>
        <dbReference type="Pfam" id="PF00646"/>
    </source>
</evidence>
<feature type="domain" description="F-box" evidence="1">
    <location>
        <begin position="18"/>
        <end position="57"/>
    </location>
</feature>
<dbReference type="PANTHER" id="PTHR31111">
    <property type="entry name" value="BNAA05G37150D PROTEIN-RELATED"/>
    <property type="match status" value="1"/>
</dbReference>